<reference evidence="1" key="1">
    <citation type="submission" date="2021-05" db="EMBL/GenBank/DDBJ databases">
        <authorList>
            <person name="Pan Q."/>
            <person name="Jouanno E."/>
            <person name="Zahm M."/>
            <person name="Klopp C."/>
            <person name="Cabau C."/>
            <person name="Louis A."/>
            <person name="Berthelot C."/>
            <person name="Parey E."/>
            <person name="Roest Crollius H."/>
            <person name="Montfort J."/>
            <person name="Robinson-Rechavi M."/>
            <person name="Bouchez O."/>
            <person name="Lampietro C."/>
            <person name="Lopez Roques C."/>
            <person name="Donnadieu C."/>
            <person name="Postlethwait J."/>
            <person name="Bobe J."/>
            <person name="Dillon D."/>
            <person name="Chandos A."/>
            <person name="von Hippel F."/>
            <person name="Guiguen Y."/>
        </authorList>
    </citation>
    <scope>NUCLEOTIDE SEQUENCE</scope>
    <source>
        <strain evidence="1">YG-Jan2019</strain>
    </source>
</reference>
<evidence type="ECO:0000313" key="1">
    <source>
        <dbReference type="EMBL" id="KAJ8008092.1"/>
    </source>
</evidence>
<keyword evidence="2" id="KW-1185">Reference proteome</keyword>
<gene>
    <name evidence="1" type="ORF">DPEC_G00101170</name>
</gene>
<accession>A0ACC2GWY1</accession>
<sequence length="412" mass="45760">MSKLPLFAGLTLALCHLGSTYQVVCYFTNWSQYRPGIGKFLPDNIDPQLCTHLIYAFSIINSANELDTYEWNDKTLYSSFNGLKKRNPQLKTLLAVGGWNFGTKQFTTMVSTPANRQTFIQSAVKFLRDNGFDGLDLDWEYPGARGSPPEDKQRFTLLCQELLEAFVAEGISTSRPRLLLTAAVAAGKATIDTAYEIGNIAKYLDFINVMTYDFHGSWETFTGHNSPLFKGSHDTGDQIYLNSDFAITYWRNQGAPAENGVGAPANGAGTAGAFTREDGFLSYYETCTFLQGATVQWIQDQQVPFKGNQWVGYDNIASYDAKVSYLKANGFGGALVWTIDMDDFSGTICGQGNYPLISHLKNLLKNEQPTLPPSFTPQTGTPPVTKLYVKADAPGTFYHSGLFEIIRRNYFL</sequence>
<name>A0ACC2GWY1_DALPE</name>
<protein>
    <submittedName>
        <fullName evidence="1">Uncharacterized protein</fullName>
    </submittedName>
</protein>
<comment type="caution">
    <text evidence="1">The sequence shown here is derived from an EMBL/GenBank/DDBJ whole genome shotgun (WGS) entry which is preliminary data.</text>
</comment>
<proteinExistence type="predicted"/>
<dbReference type="EMBL" id="CM055735">
    <property type="protein sequence ID" value="KAJ8008092.1"/>
    <property type="molecule type" value="Genomic_DNA"/>
</dbReference>
<dbReference type="Proteomes" id="UP001157502">
    <property type="component" value="Chromosome 8"/>
</dbReference>
<organism evidence="1 2">
    <name type="scientific">Dallia pectoralis</name>
    <name type="common">Alaska blackfish</name>
    <dbReference type="NCBI Taxonomy" id="75939"/>
    <lineage>
        <taxon>Eukaryota</taxon>
        <taxon>Metazoa</taxon>
        <taxon>Chordata</taxon>
        <taxon>Craniata</taxon>
        <taxon>Vertebrata</taxon>
        <taxon>Euteleostomi</taxon>
        <taxon>Actinopterygii</taxon>
        <taxon>Neopterygii</taxon>
        <taxon>Teleostei</taxon>
        <taxon>Protacanthopterygii</taxon>
        <taxon>Esociformes</taxon>
        <taxon>Umbridae</taxon>
        <taxon>Dallia</taxon>
    </lineage>
</organism>
<evidence type="ECO:0000313" key="2">
    <source>
        <dbReference type="Proteomes" id="UP001157502"/>
    </source>
</evidence>